<dbReference type="InterPro" id="IPR007129">
    <property type="entry name" value="Ubiqinol_cyt_c_chaperone_CPB3"/>
</dbReference>
<dbReference type="Pfam" id="PF03981">
    <property type="entry name" value="Ubiq_cyt_C_chap"/>
    <property type="match status" value="1"/>
</dbReference>
<dbReference type="VEuPathDB" id="FungiDB:GW608_E05511"/>
<feature type="region of interest" description="Disordered" evidence="2">
    <location>
        <begin position="298"/>
        <end position="317"/>
    </location>
</feature>
<dbReference type="GO" id="GO:0031966">
    <property type="term" value="C:mitochondrial membrane"/>
    <property type="evidence" value="ECO:0007669"/>
    <property type="project" value="EnsemblFungi"/>
</dbReference>
<protein>
    <submittedName>
        <fullName evidence="4">Protein CBP3, mitochondrial</fullName>
    </submittedName>
</protein>
<name>A0A0W0E033_CANGB</name>
<reference evidence="4 5" key="1">
    <citation type="submission" date="2015-10" db="EMBL/GenBank/DDBJ databases">
        <title>Draft genomes sequences of Candida glabrata isolates 1A, 1B, 2A, 2B, 3A and 3B.</title>
        <authorList>
            <person name="Haavelsrud O.E."/>
            <person name="Gaustad P."/>
        </authorList>
    </citation>
    <scope>NUCLEOTIDE SEQUENCE [LARGE SCALE GENOMIC DNA]</scope>
    <source>
        <strain evidence="4">910700640</strain>
    </source>
</reference>
<dbReference type="AlphaFoldDB" id="A0A0W0E033"/>
<evidence type="ECO:0000313" key="4">
    <source>
        <dbReference type="EMBL" id="KTA99639.1"/>
    </source>
</evidence>
<dbReference type="Proteomes" id="UP000054886">
    <property type="component" value="Unassembled WGS sequence"/>
</dbReference>
<feature type="compositionally biased region" description="Polar residues" evidence="2">
    <location>
        <begin position="308"/>
        <end position="317"/>
    </location>
</feature>
<evidence type="ECO:0000259" key="3">
    <source>
        <dbReference type="Pfam" id="PF03981"/>
    </source>
</evidence>
<dbReference type="GO" id="GO:0034551">
    <property type="term" value="P:mitochondrial respiratory chain complex III assembly"/>
    <property type="evidence" value="ECO:0007669"/>
    <property type="project" value="EnsemblFungi"/>
</dbReference>
<dbReference type="VEuPathDB" id="FungiDB:CAGL0E05830g"/>
<dbReference type="OrthoDB" id="10253878at2759"/>
<dbReference type="InterPro" id="IPR021150">
    <property type="entry name" value="Ubiq_cyt_c_chap"/>
</dbReference>
<accession>A0A0W0E033</accession>
<comment type="similarity">
    <text evidence="1">Belongs to the CBP3 family.</text>
</comment>
<dbReference type="GO" id="GO:0070131">
    <property type="term" value="P:positive regulation of mitochondrial translation"/>
    <property type="evidence" value="ECO:0007669"/>
    <property type="project" value="EnsemblFungi"/>
</dbReference>
<dbReference type="VEuPathDB" id="FungiDB:GVI51_E05555"/>
<dbReference type="PANTHER" id="PTHR12184:SF1">
    <property type="entry name" value="UBIQUINOL-CYTOCHROME-C REDUCTASE COMPLEX ASSEMBLY FACTOR 1"/>
    <property type="match status" value="1"/>
</dbReference>
<dbReference type="VEuPathDB" id="FungiDB:GWK60_E05489"/>
<gene>
    <name evidence="4" type="ORF">AO440_001075</name>
</gene>
<dbReference type="PANTHER" id="PTHR12184">
    <property type="entry name" value="UBIQUINOL-CYTOCHROME C REDUCTASE COMPLEX ASSEMBLY FACTOR 1 FAMILY MEMBER"/>
    <property type="match status" value="1"/>
</dbReference>
<evidence type="ECO:0000256" key="2">
    <source>
        <dbReference type="SAM" id="MobiDB-lite"/>
    </source>
</evidence>
<feature type="domain" description="Ubiquinol-cytochrome c chaperone" evidence="3">
    <location>
        <begin position="127"/>
        <end position="270"/>
    </location>
</feature>
<dbReference type="GO" id="GO:0043022">
    <property type="term" value="F:ribosome binding"/>
    <property type="evidence" value="ECO:0007669"/>
    <property type="project" value="EnsemblFungi"/>
</dbReference>
<comment type="caution">
    <text evidence="4">The sequence shown here is derived from an EMBL/GenBank/DDBJ whole genome shotgun (WGS) entry which is preliminary data.</text>
</comment>
<dbReference type="EMBL" id="LLZZ01000143">
    <property type="protein sequence ID" value="KTA99639.1"/>
    <property type="molecule type" value="Genomic_DNA"/>
</dbReference>
<organism evidence="4 5">
    <name type="scientific">Candida glabrata</name>
    <name type="common">Yeast</name>
    <name type="synonym">Torulopsis glabrata</name>
    <dbReference type="NCBI Taxonomy" id="5478"/>
    <lineage>
        <taxon>Eukaryota</taxon>
        <taxon>Fungi</taxon>
        <taxon>Dikarya</taxon>
        <taxon>Ascomycota</taxon>
        <taxon>Saccharomycotina</taxon>
        <taxon>Saccharomycetes</taxon>
        <taxon>Saccharomycetales</taxon>
        <taxon>Saccharomycetaceae</taxon>
        <taxon>Nakaseomyces</taxon>
    </lineage>
</organism>
<proteinExistence type="inferred from homology"/>
<dbReference type="GO" id="GO:0050821">
    <property type="term" value="P:protein stabilization"/>
    <property type="evidence" value="ECO:0007669"/>
    <property type="project" value="EnsemblFungi"/>
</dbReference>
<dbReference type="GO" id="GO:0003729">
    <property type="term" value="F:mRNA binding"/>
    <property type="evidence" value="ECO:0007669"/>
    <property type="project" value="EnsemblFungi"/>
</dbReference>
<sequence length="317" mass="37294">MSLYRAGWRRALLQANGNSMMHIHSRSLLHTTRLVQQSVEESGKSTGIKHKNIRAHKLAHSKYEDKSYQLPKWKEALGEFVVRTFKLDMDKVRAGPVAGSYYYNLCKQQGLQYEDEEMSETAKFFYEELGLPRTFSQWFQITVLHEWILFVRMRAMPFQYGRNYQQKLVDRTFSDIEVRLFEEMNVNSGRIADQYMKDFNAQLRGAVFAYDEGFFTDDATLAKAIWRNLYAGKPNVDITHLEKLVKYVRGQLYVLSQLSDREFAMGQFKFVSPNEIVEKLTPEQEQLRKEKVIEKYEKMDKDPHQLPSDKSNLSYTN</sequence>
<dbReference type="GO" id="GO:0005761">
    <property type="term" value="C:mitochondrial ribosome"/>
    <property type="evidence" value="ECO:0007669"/>
    <property type="project" value="EnsemblFungi"/>
</dbReference>
<evidence type="ECO:0000256" key="1">
    <source>
        <dbReference type="ARBA" id="ARBA00006407"/>
    </source>
</evidence>
<evidence type="ECO:0000313" key="5">
    <source>
        <dbReference type="Proteomes" id="UP000054886"/>
    </source>
</evidence>
<dbReference type="GO" id="GO:0061671">
    <property type="term" value="C:Cbp3p-Cbp6 complex"/>
    <property type="evidence" value="ECO:0007669"/>
    <property type="project" value="EnsemblFungi"/>
</dbReference>
<dbReference type="VEuPathDB" id="FungiDB:B1J91_E05830g"/>